<organism evidence="2 3">
    <name type="scientific">Haematococcus lacustris</name>
    <name type="common">Green alga</name>
    <name type="synonym">Haematococcus pluvialis</name>
    <dbReference type="NCBI Taxonomy" id="44745"/>
    <lineage>
        <taxon>Eukaryota</taxon>
        <taxon>Viridiplantae</taxon>
        <taxon>Chlorophyta</taxon>
        <taxon>core chlorophytes</taxon>
        <taxon>Chlorophyceae</taxon>
        <taxon>CS clade</taxon>
        <taxon>Chlamydomonadales</taxon>
        <taxon>Haematococcaceae</taxon>
        <taxon>Haematococcus</taxon>
    </lineage>
</organism>
<dbReference type="Proteomes" id="UP000485058">
    <property type="component" value="Unassembled WGS sequence"/>
</dbReference>
<evidence type="ECO:0000313" key="2">
    <source>
        <dbReference type="EMBL" id="GFH11270.1"/>
    </source>
</evidence>
<evidence type="ECO:0000313" key="3">
    <source>
        <dbReference type="Proteomes" id="UP000485058"/>
    </source>
</evidence>
<evidence type="ECO:0000256" key="1">
    <source>
        <dbReference type="SAM" id="MobiDB-lite"/>
    </source>
</evidence>
<dbReference type="AlphaFoldDB" id="A0A699YMM6"/>
<proteinExistence type="predicted"/>
<keyword evidence="3" id="KW-1185">Reference proteome</keyword>
<sequence length="93" mass="9816">MEILSSSDDGGGAAAASGSGTSVRNHAQSIVVADKAFNPDFTLAAGVQKVQRTHGHAWWEPSSSHHPWSQPLTGLCTWHPGGLRLHREAPVPV</sequence>
<gene>
    <name evidence="2" type="ORF">HaLaN_06744</name>
</gene>
<dbReference type="EMBL" id="BLLF01000389">
    <property type="protein sequence ID" value="GFH11270.1"/>
    <property type="molecule type" value="Genomic_DNA"/>
</dbReference>
<name>A0A699YMM6_HAELA</name>
<protein>
    <submittedName>
        <fullName evidence="2">Uncharacterized protein</fullName>
    </submittedName>
</protein>
<reference evidence="2 3" key="1">
    <citation type="submission" date="2020-02" db="EMBL/GenBank/DDBJ databases">
        <title>Draft genome sequence of Haematococcus lacustris strain NIES-144.</title>
        <authorList>
            <person name="Morimoto D."/>
            <person name="Nakagawa S."/>
            <person name="Yoshida T."/>
            <person name="Sawayama S."/>
        </authorList>
    </citation>
    <scope>NUCLEOTIDE SEQUENCE [LARGE SCALE GENOMIC DNA]</scope>
    <source>
        <strain evidence="2 3">NIES-144</strain>
    </source>
</reference>
<comment type="caution">
    <text evidence="2">The sequence shown here is derived from an EMBL/GenBank/DDBJ whole genome shotgun (WGS) entry which is preliminary data.</text>
</comment>
<feature type="compositionally biased region" description="Low complexity" evidence="1">
    <location>
        <begin position="1"/>
        <end position="20"/>
    </location>
</feature>
<accession>A0A699YMM6</accession>
<feature type="region of interest" description="Disordered" evidence="1">
    <location>
        <begin position="1"/>
        <end position="25"/>
    </location>
</feature>